<dbReference type="OrthoDB" id="4367361at2"/>
<name>A0A1E3RVJ2_9MYCO</name>
<dbReference type="Proteomes" id="UP000094243">
    <property type="component" value="Unassembled WGS sequence"/>
</dbReference>
<evidence type="ECO:0000256" key="1">
    <source>
        <dbReference type="SAM" id="Phobius"/>
    </source>
</evidence>
<keyword evidence="1" id="KW-0472">Membrane</keyword>
<dbReference type="EMBL" id="MIGZ01000070">
    <property type="protein sequence ID" value="ODQ93387.1"/>
    <property type="molecule type" value="Genomic_DNA"/>
</dbReference>
<reference evidence="3" key="1">
    <citation type="submission" date="2016-09" db="EMBL/GenBank/DDBJ databases">
        <authorList>
            <person name="Greninger A.L."/>
            <person name="Jerome K.R."/>
            <person name="Mcnair B."/>
            <person name="Wallis C."/>
            <person name="Fang F."/>
        </authorList>
    </citation>
    <scope>NUCLEOTIDE SEQUENCE [LARGE SCALE GENOMIC DNA]</scope>
    <source>
        <strain evidence="3">M7</strain>
    </source>
</reference>
<evidence type="ECO:0000313" key="2">
    <source>
        <dbReference type="EMBL" id="ODQ93387.1"/>
    </source>
</evidence>
<dbReference type="AlphaFoldDB" id="A0A1E3RVJ2"/>
<keyword evidence="1" id="KW-0812">Transmembrane</keyword>
<protein>
    <submittedName>
        <fullName evidence="2">Mammalian cell entry protein</fullName>
    </submittedName>
</protein>
<sequence length="382" mass="40514">MLHKSEESQDRIMVTIGTVAILCVVLAAVVAAAKPFSGRPSDRMTIAIETPYVGQGVEAGSAVVMHGVAVGEVTDVTWLPEGSVRLATSLQKRPLAGLTDTMQIDFRPINYFGVPGVNITPRADGQLLRDGSQISLVPKGNFTLSQLLTQLGMVSDAALTPQLVNVVDRITRYTDGLNPLFETLVIATTAVADVQTVPTEHLLANTTSSLTALPPFVQTLVDGAARHADFDYYPERGSAPPPVTTGPKAYPPYVDGVSVKDFADESEDYINNVMKPYLDAASEGLFASIGKLESSHVDDLLPLIDGIRSVTDTLPALLRPDDIAQTLAEMRSRLETLFQGNGEQRALQVRILLDSLPAVAAPLGVTPSPAAPAPASVEGGPR</sequence>
<keyword evidence="1" id="KW-1133">Transmembrane helix</keyword>
<keyword evidence="3" id="KW-1185">Reference proteome</keyword>
<organism evidence="2 3">
    <name type="scientific">Mycolicibacterium holsaticum</name>
    <dbReference type="NCBI Taxonomy" id="152142"/>
    <lineage>
        <taxon>Bacteria</taxon>
        <taxon>Bacillati</taxon>
        <taxon>Actinomycetota</taxon>
        <taxon>Actinomycetes</taxon>
        <taxon>Mycobacteriales</taxon>
        <taxon>Mycobacteriaceae</taxon>
        <taxon>Mycolicibacterium</taxon>
    </lineage>
</organism>
<comment type="caution">
    <text evidence="2">The sequence shown here is derived from an EMBL/GenBank/DDBJ whole genome shotgun (WGS) entry which is preliminary data.</text>
</comment>
<gene>
    <name evidence="2" type="ORF">BHQ17_13535</name>
</gene>
<proteinExistence type="predicted"/>
<feature type="transmembrane region" description="Helical" evidence="1">
    <location>
        <begin position="12"/>
        <end position="33"/>
    </location>
</feature>
<evidence type="ECO:0000313" key="3">
    <source>
        <dbReference type="Proteomes" id="UP000094243"/>
    </source>
</evidence>
<accession>A0A1E3RVJ2</accession>